<dbReference type="EMBL" id="JBBXMP010000012">
    <property type="protein sequence ID" value="KAL0069466.1"/>
    <property type="molecule type" value="Genomic_DNA"/>
</dbReference>
<protein>
    <recommendedName>
        <fullName evidence="4">Protein kinase domain-containing protein</fullName>
    </recommendedName>
</protein>
<dbReference type="PROSITE" id="PS50011">
    <property type="entry name" value="PROTEIN_KINASE_DOM"/>
    <property type="match status" value="1"/>
</dbReference>
<dbReference type="PROSITE" id="PS00108">
    <property type="entry name" value="PROTEIN_KINASE_ST"/>
    <property type="match status" value="1"/>
</dbReference>
<dbReference type="SMART" id="SM00220">
    <property type="entry name" value="S_TKc"/>
    <property type="match status" value="1"/>
</dbReference>
<evidence type="ECO:0000313" key="5">
    <source>
        <dbReference type="EMBL" id="KAL0069466.1"/>
    </source>
</evidence>
<dbReference type="SUPFAM" id="SSF56112">
    <property type="entry name" value="Protein kinase-like (PK-like)"/>
    <property type="match status" value="1"/>
</dbReference>
<proteinExistence type="inferred from homology"/>
<keyword evidence="6" id="KW-1185">Reference proteome</keyword>
<dbReference type="Pfam" id="PF00069">
    <property type="entry name" value="Pkinase"/>
    <property type="match status" value="1"/>
</dbReference>
<dbReference type="InterPro" id="IPR000719">
    <property type="entry name" value="Prot_kinase_dom"/>
</dbReference>
<sequence>MSSSEIQWIDDSDEESDYEIIAEGIASTVSKTLASVDDGTPELVVVKTSTIVKRFAKEPHDIIKEARILKNLIHENIITILDALSEPKESKLSIWMPYIPFSLSQLLDSQRFVLSTSLSSYERARFQIICQSITHQLLDALSYLHEDQKIAHRDIKPANVLLTKEGCVKLIDFGIVWKEGENEEDKKGDLWPEFRAEEASEGEGRKGMYFEVSTGPYRAPELLFGTRSYNAFAIDRWSLGCTLAEFFTPLVPSEPEESEYSYGYSSSLSAASIFRKPLFEGTRGEIGLAWSIFKILGTPNESSWPGFKDLPDAQRVEFTVAERQDLRTFFPGLGRDLGEEEGGGWGEGALDLIQRLLVYTPDERLDARRALEHAWLRGSLTPGGDWEFQGEKRSLGGLLAEVL</sequence>
<dbReference type="Gene3D" id="3.30.200.20">
    <property type="entry name" value="Phosphorylase Kinase, domain 1"/>
    <property type="match status" value="1"/>
</dbReference>
<dbReference type="InterPro" id="IPR050108">
    <property type="entry name" value="CDK"/>
</dbReference>
<feature type="domain" description="Protein kinase" evidence="4">
    <location>
        <begin position="15"/>
        <end position="376"/>
    </location>
</feature>
<name>A0ABR3A811_9AGAR</name>
<accession>A0ABR3A811</accession>
<keyword evidence="2" id="KW-0547">Nucleotide-binding</keyword>
<comment type="caution">
    <text evidence="5">The sequence shown here is derived from an EMBL/GenBank/DDBJ whole genome shotgun (WGS) entry which is preliminary data.</text>
</comment>
<keyword evidence="3" id="KW-0067">ATP-binding</keyword>
<dbReference type="PANTHER" id="PTHR24056">
    <property type="entry name" value="CELL DIVISION PROTEIN KINASE"/>
    <property type="match status" value="1"/>
</dbReference>
<dbReference type="Gene3D" id="1.10.510.10">
    <property type="entry name" value="Transferase(Phosphotransferase) domain 1"/>
    <property type="match status" value="1"/>
</dbReference>
<dbReference type="InterPro" id="IPR011009">
    <property type="entry name" value="Kinase-like_dom_sf"/>
</dbReference>
<organism evidence="5 6">
    <name type="scientific">Marasmius tenuissimus</name>
    <dbReference type="NCBI Taxonomy" id="585030"/>
    <lineage>
        <taxon>Eukaryota</taxon>
        <taxon>Fungi</taxon>
        <taxon>Dikarya</taxon>
        <taxon>Basidiomycota</taxon>
        <taxon>Agaricomycotina</taxon>
        <taxon>Agaricomycetes</taxon>
        <taxon>Agaricomycetidae</taxon>
        <taxon>Agaricales</taxon>
        <taxon>Marasmiineae</taxon>
        <taxon>Marasmiaceae</taxon>
        <taxon>Marasmius</taxon>
    </lineage>
</organism>
<evidence type="ECO:0000256" key="3">
    <source>
        <dbReference type="ARBA" id="ARBA00022840"/>
    </source>
</evidence>
<dbReference type="InterPro" id="IPR008271">
    <property type="entry name" value="Ser/Thr_kinase_AS"/>
</dbReference>
<evidence type="ECO:0000256" key="2">
    <source>
        <dbReference type="ARBA" id="ARBA00022741"/>
    </source>
</evidence>
<gene>
    <name evidence="5" type="ORF">AAF712_003501</name>
</gene>
<comment type="similarity">
    <text evidence="1">Belongs to the protein kinase superfamily. CMGC Ser/Thr protein kinase family. CDC2/CDKX subfamily.</text>
</comment>
<evidence type="ECO:0000259" key="4">
    <source>
        <dbReference type="PROSITE" id="PS50011"/>
    </source>
</evidence>
<evidence type="ECO:0000256" key="1">
    <source>
        <dbReference type="ARBA" id="ARBA00006485"/>
    </source>
</evidence>
<reference evidence="5 6" key="1">
    <citation type="submission" date="2024-05" db="EMBL/GenBank/DDBJ databases">
        <title>A draft genome resource for the thread blight pathogen Marasmius tenuissimus strain MS-2.</title>
        <authorList>
            <person name="Yulfo-Soto G.E."/>
            <person name="Baruah I.K."/>
            <person name="Amoako-Attah I."/>
            <person name="Bukari Y."/>
            <person name="Meinhardt L.W."/>
            <person name="Bailey B.A."/>
            <person name="Cohen S.P."/>
        </authorList>
    </citation>
    <scope>NUCLEOTIDE SEQUENCE [LARGE SCALE GENOMIC DNA]</scope>
    <source>
        <strain evidence="5 6">MS-2</strain>
    </source>
</reference>
<dbReference type="Proteomes" id="UP001437256">
    <property type="component" value="Unassembled WGS sequence"/>
</dbReference>
<evidence type="ECO:0000313" key="6">
    <source>
        <dbReference type="Proteomes" id="UP001437256"/>
    </source>
</evidence>